<feature type="active site" description="Proton acceptor" evidence="9">
    <location>
        <position position="8"/>
    </location>
</feature>
<dbReference type="Proteomes" id="UP000030364">
    <property type="component" value="Unassembled WGS sequence"/>
</dbReference>
<dbReference type="GO" id="GO:0000105">
    <property type="term" value="P:L-histidine biosynthetic process"/>
    <property type="evidence" value="ECO:0007669"/>
    <property type="project" value="UniProtKB-UniRule"/>
</dbReference>
<dbReference type="GO" id="GO:0005737">
    <property type="term" value="C:cytoplasm"/>
    <property type="evidence" value="ECO:0007669"/>
    <property type="project" value="UniProtKB-SubCell"/>
</dbReference>
<comment type="similarity">
    <text evidence="4 9 10">Belongs to the HisA/HisF family.</text>
</comment>
<evidence type="ECO:0000256" key="7">
    <source>
        <dbReference type="ARBA" id="ARBA00023102"/>
    </source>
</evidence>
<dbReference type="InterPro" id="IPR023016">
    <property type="entry name" value="HisA/PriA"/>
</dbReference>
<dbReference type="Pfam" id="PF00977">
    <property type="entry name" value="His_biosynth"/>
    <property type="match status" value="1"/>
</dbReference>
<dbReference type="EMBL" id="JPSL02000040">
    <property type="protein sequence ID" value="KGQ20984.1"/>
    <property type="molecule type" value="Genomic_DNA"/>
</dbReference>
<dbReference type="HAMAP" id="MF_01014">
    <property type="entry name" value="HisA"/>
    <property type="match status" value="1"/>
</dbReference>
<keyword evidence="8 9" id="KW-0413">Isomerase</keyword>
<dbReference type="STRING" id="276.THFILI_09925"/>
<keyword evidence="7 9" id="KW-0368">Histidine biosynthesis</keyword>
<dbReference type="RefSeq" id="WP_038067301.1">
    <property type="nucleotide sequence ID" value="NZ_JPSL02000040.1"/>
</dbReference>
<accession>A0A0A2X6W6</accession>
<evidence type="ECO:0000256" key="9">
    <source>
        <dbReference type="HAMAP-Rule" id="MF_01014"/>
    </source>
</evidence>
<dbReference type="InterPro" id="IPR013785">
    <property type="entry name" value="Aldolase_TIM"/>
</dbReference>
<dbReference type="UniPathway" id="UPA00031">
    <property type="reaction ID" value="UER00009"/>
</dbReference>
<comment type="catalytic activity">
    <reaction evidence="1 9 11">
        <text>1-(5-phospho-beta-D-ribosyl)-5-[(5-phospho-beta-D-ribosylamino)methylideneamino]imidazole-4-carboxamide = 5-[(5-phospho-1-deoxy-D-ribulos-1-ylimino)methylamino]-1-(5-phospho-beta-D-ribosyl)imidazole-4-carboxamide</text>
        <dbReference type="Rhea" id="RHEA:15469"/>
        <dbReference type="ChEBI" id="CHEBI:58435"/>
        <dbReference type="ChEBI" id="CHEBI:58525"/>
        <dbReference type="EC" id="5.3.1.16"/>
    </reaction>
</comment>
<proteinExistence type="inferred from homology"/>
<evidence type="ECO:0000256" key="3">
    <source>
        <dbReference type="ARBA" id="ARBA00005133"/>
    </source>
</evidence>
<comment type="caution">
    <text evidence="12">The sequence shown here is derived from an EMBL/GenBank/DDBJ whole genome shotgun (WGS) entry which is preliminary data.</text>
</comment>
<dbReference type="PANTHER" id="PTHR43090:SF2">
    <property type="entry name" value="1-(5-PHOSPHORIBOSYL)-5-[(5-PHOSPHORIBOSYLAMINO)METHYLIDENEAMINO] IMIDAZOLE-4-CARBOXAMIDE ISOMERASE"/>
    <property type="match status" value="1"/>
</dbReference>
<evidence type="ECO:0000256" key="11">
    <source>
        <dbReference type="RuleBase" id="RU003658"/>
    </source>
</evidence>
<dbReference type="SUPFAM" id="SSF51366">
    <property type="entry name" value="Ribulose-phoshate binding barrel"/>
    <property type="match status" value="1"/>
</dbReference>
<feature type="active site" description="Proton donor" evidence="9">
    <location>
        <position position="128"/>
    </location>
</feature>
<protein>
    <recommendedName>
        <fullName evidence="9 11">1-(5-phosphoribosyl)-5-[(5-phosphoribosylamino)methylideneamino] imidazole-4-carboxamide isomerase</fullName>
        <ecNumber evidence="9 11">5.3.1.16</ecNumber>
    </recommendedName>
    <alternativeName>
        <fullName evidence="9">Phosphoribosylformimino-5-aminoimidazole carboxamide ribotide isomerase</fullName>
    </alternativeName>
</protein>
<dbReference type="InterPro" id="IPR006062">
    <property type="entry name" value="His_biosynth"/>
</dbReference>
<evidence type="ECO:0000256" key="10">
    <source>
        <dbReference type="RuleBase" id="RU003657"/>
    </source>
</evidence>
<dbReference type="InterPro" id="IPR006063">
    <property type="entry name" value="HisA_bact_arch"/>
</dbReference>
<comment type="subcellular location">
    <subcellularLocation>
        <location evidence="2 9 11">Cytoplasm</location>
    </subcellularLocation>
</comment>
<evidence type="ECO:0000313" key="13">
    <source>
        <dbReference type="Proteomes" id="UP000030364"/>
    </source>
</evidence>
<evidence type="ECO:0000256" key="6">
    <source>
        <dbReference type="ARBA" id="ARBA00022605"/>
    </source>
</evidence>
<keyword evidence="5 9" id="KW-0963">Cytoplasm</keyword>
<evidence type="ECO:0000256" key="1">
    <source>
        <dbReference type="ARBA" id="ARBA00000901"/>
    </source>
</evidence>
<dbReference type="EC" id="5.3.1.16" evidence="9 11"/>
<evidence type="ECO:0000256" key="8">
    <source>
        <dbReference type="ARBA" id="ARBA00023235"/>
    </source>
</evidence>
<keyword evidence="13" id="KW-1185">Reference proteome</keyword>
<evidence type="ECO:0000256" key="4">
    <source>
        <dbReference type="ARBA" id="ARBA00009667"/>
    </source>
</evidence>
<dbReference type="PANTHER" id="PTHR43090">
    <property type="entry name" value="1-(5-PHOSPHORIBOSYL)-5-[(5-PHOSPHORIBOSYLAMINO)METHYLIDENEAMINO] IMIDAZOLE-4-CARBOXAMIDE ISOMERASE"/>
    <property type="match status" value="1"/>
</dbReference>
<evidence type="ECO:0000256" key="5">
    <source>
        <dbReference type="ARBA" id="ARBA00022490"/>
    </source>
</evidence>
<dbReference type="NCBIfam" id="TIGR00007">
    <property type="entry name" value="1-(5-phosphoribosyl)-5-[(5-phosphoribosylamino)methylideneamino]imidazole-4-carboxamide isomerase"/>
    <property type="match status" value="1"/>
</dbReference>
<sequence length="232" mass="25112">MLVLPAVDILKGQAVRLYEGRPEEATVYFQDPVEAALFWQERGARMLHLVDLDRALGRGENLAALRRVAQSLRIPFQVGGGIRSLETLQEVLDLGAARAVVGTVALKDPPLLERMLDLARDRLALALDARGGEVVVAGWQEGSGRKVEEVLAGWKDLGVKTVIFTDVSRDGTLKGLDLEAVARVREAWPFTLIAGGGVASEEDLLALKALGVDGALVGKALYEGRIDLGRWR</sequence>
<dbReference type="AlphaFoldDB" id="A0A0A2X6W6"/>
<dbReference type="GO" id="GO:0003949">
    <property type="term" value="F:1-(5-phosphoribosyl)-5-[(5-phosphoribosylamino)methylideneamino]imidazole-4-carboxamide isomerase activity"/>
    <property type="evidence" value="ECO:0007669"/>
    <property type="project" value="UniProtKB-UniRule"/>
</dbReference>
<dbReference type="InterPro" id="IPR044524">
    <property type="entry name" value="Isoase_HisA-like"/>
</dbReference>
<dbReference type="Gene3D" id="3.20.20.70">
    <property type="entry name" value="Aldolase class I"/>
    <property type="match status" value="1"/>
</dbReference>
<name>A0A0A2X6W6_THEFI</name>
<dbReference type="OrthoDB" id="9807749at2"/>
<reference evidence="12 13" key="1">
    <citation type="journal article" date="2015" name="Genome Announc.">
        <title>Draft Genome Sequence of the Thermophile Thermus filiformis ATCC 43280, Producer of Carotenoid-(Di)glucoside-Branched Fatty Acid (Di)esters and Source of Hyperthermostable Enzymes of Biotechnological Interest.</title>
        <authorList>
            <person name="Mandelli F."/>
            <person name="Oliveira Ramires B."/>
            <person name="Couger M.B."/>
            <person name="Paixao D.A."/>
            <person name="Camilo C.M."/>
            <person name="Polikarpov I."/>
            <person name="Prade R."/>
            <person name="Riano-Pachon D.M."/>
            <person name="Squina F.M."/>
        </authorList>
    </citation>
    <scope>NUCLEOTIDE SEQUENCE [LARGE SCALE GENOMIC DNA]</scope>
    <source>
        <strain evidence="12 13">ATCC 43280</strain>
    </source>
</reference>
<dbReference type="CDD" id="cd04732">
    <property type="entry name" value="HisA"/>
    <property type="match status" value="1"/>
</dbReference>
<evidence type="ECO:0000313" key="12">
    <source>
        <dbReference type="EMBL" id="KGQ20984.1"/>
    </source>
</evidence>
<keyword evidence="6 9" id="KW-0028">Amino-acid biosynthesis</keyword>
<organism evidence="12 13">
    <name type="scientific">Thermus filiformis</name>
    <dbReference type="NCBI Taxonomy" id="276"/>
    <lineage>
        <taxon>Bacteria</taxon>
        <taxon>Thermotogati</taxon>
        <taxon>Deinococcota</taxon>
        <taxon>Deinococci</taxon>
        <taxon>Thermales</taxon>
        <taxon>Thermaceae</taxon>
        <taxon>Thermus</taxon>
    </lineage>
</organism>
<dbReference type="GO" id="GO:0000162">
    <property type="term" value="P:L-tryptophan biosynthetic process"/>
    <property type="evidence" value="ECO:0007669"/>
    <property type="project" value="TreeGrafter"/>
</dbReference>
<evidence type="ECO:0000256" key="2">
    <source>
        <dbReference type="ARBA" id="ARBA00004496"/>
    </source>
</evidence>
<dbReference type="FunFam" id="3.20.20.70:FF:000009">
    <property type="entry name" value="1-(5-phosphoribosyl)-5-[(5-phosphoribosylamino)methylideneamino] imidazole-4-carboxamide isomerase"/>
    <property type="match status" value="1"/>
</dbReference>
<comment type="pathway">
    <text evidence="3 9 11">Amino-acid biosynthesis; L-histidine biosynthesis; L-histidine from 5-phospho-alpha-D-ribose 1-diphosphate: step 4/9.</text>
</comment>
<gene>
    <name evidence="9" type="primary">hisA</name>
    <name evidence="12" type="ORF">THFILI_09925</name>
</gene>
<dbReference type="PATRIC" id="fig|276.5.peg.2218"/>
<dbReference type="InterPro" id="IPR011060">
    <property type="entry name" value="RibuloseP-bd_barrel"/>
</dbReference>